<organism evidence="1 2">
    <name type="scientific">Caerostris extrusa</name>
    <name type="common">Bark spider</name>
    <name type="synonym">Caerostris bankana</name>
    <dbReference type="NCBI Taxonomy" id="172846"/>
    <lineage>
        <taxon>Eukaryota</taxon>
        <taxon>Metazoa</taxon>
        <taxon>Ecdysozoa</taxon>
        <taxon>Arthropoda</taxon>
        <taxon>Chelicerata</taxon>
        <taxon>Arachnida</taxon>
        <taxon>Araneae</taxon>
        <taxon>Araneomorphae</taxon>
        <taxon>Entelegynae</taxon>
        <taxon>Araneoidea</taxon>
        <taxon>Araneidae</taxon>
        <taxon>Caerostris</taxon>
    </lineage>
</organism>
<sequence>MSDGVHVQLCDSLPLIHLGPLNHGVHDDKRTILPCGQTQSHRLLVNGKKIICHRSTCFQCFAGYLAGFGSGPDGVESLEHDVVVGGRPEPRDVSGLVFCPGVALYLLEHVVVWRLGYPAADVVALDAAVLRF</sequence>
<name>A0AAV4RIV1_CAEEX</name>
<evidence type="ECO:0000313" key="1">
    <source>
        <dbReference type="EMBL" id="GIY22253.1"/>
    </source>
</evidence>
<gene>
    <name evidence="1" type="ORF">CEXT_471891</name>
</gene>
<keyword evidence="2" id="KW-1185">Reference proteome</keyword>
<dbReference type="EMBL" id="BPLR01008126">
    <property type="protein sequence ID" value="GIY22253.1"/>
    <property type="molecule type" value="Genomic_DNA"/>
</dbReference>
<dbReference type="AlphaFoldDB" id="A0AAV4RIV1"/>
<comment type="caution">
    <text evidence="1">The sequence shown here is derived from an EMBL/GenBank/DDBJ whole genome shotgun (WGS) entry which is preliminary data.</text>
</comment>
<accession>A0AAV4RIV1</accession>
<evidence type="ECO:0000313" key="2">
    <source>
        <dbReference type="Proteomes" id="UP001054945"/>
    </source>
</evidence>
<protein>
    <submittedName>
        <fullName evidence="1">Uncharacterized protein</fullName>
    </submittedName>
</protein>
<dbReference type="Proteomes" id="UP001054945">
    <property type="component" value="Unassembled WGS sequence"/>
</dbReference>
<proteinExistence type="predicted"/>
<reference evidence="1 2" key="1">
    <citation type="submission" date="2021-06" db="EMBL/GenBank/DDBJ databases">
        <title>Caerostris extrusa draft genome.</title>
        <authorList>
            <person name="Kono N."/>
            <person name="Arakawa K."/>
        </authorList>
    </citation>
    <scope>NUCLEOTIDE SEQUENCE [LARGE SCALE GENOMIC DNA]</scope>
</reference>